<protein>
    <submittedName>
        <fullName evidence="1">Uncharacterized protein</fullName>
    </submittedName>
</protein>
<comment type="caution">
    <text evidence="1">The sequence shown here is derived from an EMBL/GenBank/DDBJ whole genome shotgun (WGS) entry which is preliminary data.</text>
</comment>
<proteinExistence type="predicted"/>
<dbReference type="Proteomes" id="UP001519460">
    <property type="component" value="Unassembled WGS sequence"/>
</dbReference>
<keyword evidence="2" id="KW-1185">Reference proteome</keyword>
<accession>A0ABD0JIX6</accession>
<evidence type="ECO:0000313" key="1">
    <source>
        <dbReference type="EMBL" id="KAK7474952.1"/>
    </source>
</evidence>
<sequence length="270" mass="29379">MLRERADDIKKEVDACLTDTEALLDSEVGSILEIIQNMEDKYRAFSSLCEHAERVSKTGSDVDVVEFSDQMADFFGSKLKGQMTNASVPTTAASSAIGGRQRHFVFGGAQSYGSSSSFGFSQGLISEKPAEQPKLSEFAAENWRQDIELCSPQQEAFAATPSSHAFTGGAFGFGVRSPASFGEAQQRAARPHASPLAREIVRSLGMVRRCPVADQVPREGVIVADVHGKVKMRRRQMNSQAQNQNPEHVHCLIGKDLTDIRGIFASPGNR</sequence>
<evidence type="ECO:0000313" key="2">
    <source>
        <dbReference type="Proteomes" id="UP001519460"/>
    </source>
</evidence>
<reference evidence="1 2" key="1">
    <citation type="journal article" date="2023" name="Sci. Data">
        <title>Genome assembly of the Korean intertidal mud-creeper Batillaria attramentaria.</title>
        <authorList>
            <person name="Patra A.K."/>
            <person name="Ho P.T."/>
            <person name="Jun S."/>
            <person name="Lee S.J."/>
            <person name="Kim Y."/>
            <person name="Won Y.J."/>
        </authorList>
    </citation>
    <scope>NUCLEOTIDE SEQUENCE [LARGE SCALE GENOMIC DNA]</scope>
    <source>
        <strain evidence="1">Wonlab-2016</strain>
    </source>
</reference>
<dbReference type="EMBL" id="JACVVK020000420">
    <property type="protein sequence ID" value="KAK7474952.1"/>
    <property type="molecule type" value="Genomic_DNA"/>
</dbReference>
<dbReference type="AlphaFoldDB" id="A0ABD0JIX6"/>
<gene>
    <name evidence="1" type="ORF">BaRGS_00033839</name>
</gene>
<name>A0ABD0JIX6_9CAEN</name>
<organism evidence="1 2">
    <name type="scientific">Batillaria attramentaria</name>
    <dbReference type="NCBI Taxonomy" id="370345"/>
    <lineage>
        <taxon>Eukaryota</taxon>
        <taxon>Metazoa</taxon>
        <taxon>Spiralia</taxon>
        <taxon>Lophotrochozoa</taxon>
        <taxon>Mollusca</taxon>
        <taxon>Gastropoda</taxon>
        <taxon>Caenogastropoda</taxon>
        <taxon>Sorbeoconcha</taxon>
        <taxon>Cerithioidea</taxon>
        <taxon>Batillariidae</taxon>
        <taxon>Batillaria</taxon>
    </lineage>
</organism>